<comment type="subcellular location">
    <subcellularLocation>
        <location evidence="1">Cell membrane</location>
        <topology evidence="1">Multi-pass membrane protein</topology>
    </subcellularLocation>
</comment>
<evidence type="ECO:0000256" key="2">
    <source>
        <dbReference type="ARBA" id="ARBA00006679"/>
    </source>
</evidence>
<evidence type="ECO:0000313" key="8">
    <source>
        <dbReference type="EMBL" id="MFG1253696.1"/>
    </source>
</evidence>
<feature type="transmembrane region" description="Helical" evidence="7">
    <location>
        <begin position="112"/>
        <end position="131"/>
    </location>
</feature>
<dbReference type="RefSeq" id="WP_024281307.1">
    <property type="nucleotide sequence ID" value="NZ_JBAFUR010000004.1"/>
</dbReference>
<protein>
    <submittedName>
        <fullName evidence="8">DoxX family protein</fullName>
    </submittedName>
</protein>
<dbReference type="Proteomes" id="UP001604043">
    <property type="component" value="Unassembled WGS sequence"/>
</dbReference>
<accession>A0ABW6ZIS4</accession>
<gene>
    <name evidence="8" type="ORF">V5F30_15905</name>
</gene>
<evidence type="ECO:0000256" key="6">
    <source>
        <dbReference type="ARBA" id="ARBA00023136"/>
    </source>
</evidence>
<sequence>MRTLDDLALLVGRIFLAALFLPSGISKLSNLSGFTGFLAGKGVLLPQVLAPIAAATEVVGPLLLIVGLFPRATAIWMAGFTVVATMISHMFWTFPDAAAQAAQQTQFLKNVGIIGGLLIYFAAGPGAISLGRKKVA</sequence>
<evidence type="ECO:0000256" key="7">
    <source>
        <dbReference type="SAM" id="Phobius"/>
    </source>
</evidence>
<feature type="transmembrane region" description="Helical" evidence="7">
    <location>
        <begin position="45"/>
        <end position="66"/>
    </location>
</feature>
<evidence type="ECO:0000256" key="3">
    <source>
        <dbReference type="ARBA" id="ARBA00022475"/>
    </source>
</evidence>
<feature type="transmembrane region" description="Helical" evidence="7">
    <location>
        <begin position="7"/>
        <end position="25"/>
    </location>
</feature>
<keyword evidence="4 7" id="KW-0812">Transmembrane</keyword>
<dbReference type="PANTHER" id="PTHR33452">
    <property type="entry name" value="OXIDOREDUCTASE CATD-RELATED"/>
    <property type="match status" value="1"/>
</dbReference>
<name>A0ABW6ZIS4_9HYPH</name>
<dbReference type="PANTHER" id="PTHR33452:SF1">
    <property type="entry name" value="INNER MEMBRANE PROTEIN YPHA-RELATED"/>
    <property type="match status" value="1"/>
</dbReference>
<keyword evidence="5 7" id="KW-1133">Transmembrane helix</keyword>
<organism evidence="8 9">
    <name type="scientific">Xanthobacter aminoxidans</name>
    <dbReference type="NCBI Taxonomy" id="186280"/>
    <lineage>
        <taxon>Bacteria</taxon>
        <taxon>Pseudomonadati</taxon>
        <taxon>Pseudomonadota</taxon>
        <taxon>Alphaproteobacteria</taxon>
        <taxon>Hyphomicrobiales</taxon>
        <taxon>Xanthobacteraceae</taxon>
        <taxon>Xanthobacter</taxon>
    </lineage>
</organism>
<dbReference type="EMBL" id="JBAFUR010000004">
    <property type="protein sequence ID" value="MFG1253696.1"/>
    <property type="molecule type" value="Genomic_DNA"/>
</dbReference>
<reference evidence="8 9" key="1">
    <citation type="submission" date="2024-02" db="EMBL/GenBank/DDBJ databases">
        <title>Expansion and revision of Xanthobacter and proposal of Roseixanthobacter gen. nov.</title>
        <authorList>
            <person name="Soltysiak M.P.M."/>
            <person name="Jalihal A."/>
            <person name="Ory A."/>
            <person name="Chrisophersen C."/>
            <person name="Lee A.D."/>
            <person name="Boulton J."/>
            <person name="Springer M."/>
        </authorList>
    </citation>
    <scope>NUCLEOTIDE SEQUENCE [LARGE SCALE GENOMIC DNA]</scope>
    <source>
        <strain evidence="8 9">CB5</strain>
    </source>
</reference>
<dbReference type="InterPro" id="IPR051907">
    <property type="entry name" value="DoxX-like_oxidoreductase"/>
</dbReference>
<evidence type="ECO:0000256" key="4">
    <source>
        <dbReference type="ARBA" id="ARBA00022692"/>
    </source>
</evidence>
<keyword evidence="6 7" id="KW-0472">Membrane</keyword>
<comment type="caution">
    <text evidence="8">The sequence shown here is derived from an EMBL/GenBank/DDBJ whole genome shotgun (WGS) entry which is preliminary data.</text>
</comment>
<comment type="similarity">
    <text evidence="2">Belongs to the DoxX family.</text>
</comment>
<evidence type="ECO:0000256" key="1">
    <source>
        <dbReference type="ARBA" id="ARBA00004651"/>
    </source>
</evidence>
<keyword evidence="9" id="KW-1185">Reference proteome</keyword>
<evidence type="ECO:0000256" key="5">
    <source>
        <dbReference type="ARBA" id="ARBA00022989"/>
    </source>
</evidence>
<feature type="transmembrane region" description="Helical" evidence="7">
    <location>
        <begin position="73"/>
        <end position="92"/>
    </location>
</feature>
<keyword evidence="3" id="KW-1003">Cell membrane</keyword>
<evidence type="ECO:0000313" key="9">
    <source>
        <dbReference type="Proteomes" id="UP001604043"/>
    </source>
</evidence>
<dbReference type="Pfam" id="PF07681">
    <property type="entry name" value="DoxX"/>
    <property type="match status" value="1"/>
</dbReference>
<dbReference type="InterPro" id="IPR032808">
    <property type="entry name" value="DoxX"/>
</dbReference>
<proteinExistence type="inferred from homology"/>